<name>K2SSN6_MACPH</name>
<evidence type="ECO:0000313" key="2">
    <source>
        <dbReference type="Proteomes" id="UP000007129"/>
    </source>
</evidence>
<comment type="caution">
    <text evidence="1">The sequence shown here is derived from an EMBL/GenBank/DDBJ whole genome shotgun (WGS) entry which is preliminary data.</text>
</comment>
<organism evidence="1 2">
    <name type="scientific">Macrophomina phaseolina (strain MS6)</name>
    <name type="common">Charcoal rot fungus</name>
    <dbReference type="NCBI Taxonomy" id="1126212"/>
    <lineage>
        <taxon>Eukaryota</taxon>
        <taxon>Fungi</taxon>
        <taxon>Dikarya</taxon>
        <taxon>Ascomycota</taxon>
        <taxon>Pezizomycotina</taxon>
        <taxon>Dothideomycetes</taxon>
        <taxon>Dothideomycetes incertae sedis</taxon>
        <taxon>Botryosphaeriales</taxon>
        <taxon>Botryosphaeriaceae</taxon>
        <taxon>Macrophomina</taxon>
    </lineage>
</organism>
<evidence type="ECO:0000313" key="1">
    <source>
        <dbReference type="EMBL" id="EKG19745.1"/>
    </source>
</evidence>
<protein>
    <submittedName>
        <fullName evidence="1">Uncharacterized protein</fullName>
    </submittedName>
</protein>
<sequence length="14" mass="1883">IYTYYSFSRLFFLY</sequence>
<dbReference type="EMBL" id="AHHD01000123">
    <property type="protein sequence ID" value="EKG19745.1"/>
    <property type="molecule type" value="Genomic_DNA"/>
</dbReference>
<dbReference type="InParanoid" id="K2SSN6"/>
<dbReference type="HOGENOM" id="CLU_3435794_0_0_1"/>
<proteinExistence type="predicted"/>
<gene>
    <name evidence="1" type="ORF">MPH_02960</name>
</gene>
<accession>K2SSN6</accession>
<feature type="non-terminal residue" evidence="1">
    <location>
        <position position="1"/>
    </location>
</feature>
<dbReference type="Proteomes" id="UP000007129">
    <property type="component" value="Unassembled WGS sequence"/>
</dbReference>
<dbReference type="VEuPathDB" id="FungiDB:MPH_02960"/>
<feature type="non-terminal residue" evidence="1">
    <location>
        <position position="14"/>
    </location>
</feature>
<reference evidence="1 2" key="1">
    <citation type="journal article" date="2012" name="BMC Genomics">
        <title>Tools to kill: Genome of one of the most destructive plant pathogenic fungi Macrophomina phaseolina.</title>
        <authorList>
            <person name="Islam M.S."/>
            <person name="Haque M.S."/>
            <person name="Islam M.M."/>
            <person name="Emdad E.M."/>
            <person name="Halim A."/>
            <person name="Hossen Q.M.M."/>
            <person name="Hossain M.Z."/>
            <person name="Ahmed B."/>
            <person name="Rahim S."/>
            <person name="Rahman M.S."/>
            <person name="Alam M.M."/>
            <person name="Hou S."/>
            <person name="Wan X."/>
            <person name="Saito J.A."/>
            <person name="Alam M."/>
        </authorList>
    </citation>
    <scope>NUCLEOTIDE SEQUENCE [LARGE SCALE GENOMIC DNA]</scope>
    <source>
        <strain evidence="1 2">MS6</strain>
    </source>
</reference>